<dbReference type="SUPFAM" id="SSF161098">
    <property type="entry name" value="MetI-like"/>
    <property type="match status" value="2"/>
</dbReference>
<dbReference type="InterPro" id="IPR000515">
    <property type="entry name" value="MetI-like"/>
</dbReference>
<dbReference type="PANTHER" id="PTHR43357">
    <property type="entry name" value="INNER MEMBRANE ABC TRANSPORTER PERMEASE PROTEIN YDCV"/>
    <property type="match status" value="1"/>
</dbReference>
<accession>A0ABY8PP08</accession>
<dbReference type="PANTHER" id="PTHR43357:SF3">
    <property type="entry name" value="FE(3+)-TRANSPORT SYSTEM PERMEASE PROTEIN FBPB 2"/>
    <property type="match status" value="1"/>
</dbReference>
<dbReference type="InterPro" id="IPR035906">
    <property type="entry name" value="MetI-like_sf"/>
</dbReference>
<proteinExistence type="inferred from homology"/>
<evidence type="ECO:0000313" key="11">
    <source>
        <dbReference type="Proteomes" id="UP001232493"/>
    </source>
</evidence>
<keyword evidence="4" id="KW-0997">Cell inner membrane</keyword>
<evidence type="ECO:0000256" key="5">
    <source>
        <dbReference type="ARBA" id="ARBA00022692"/>
    </source>
</evidence>
<dbReference type="RefSeq" id="WP_280997967.1">
    <property type="nucleotide sequence ID" value="NZ_CP069362.1"/>
</dbReference>
<feature type="transmembrane region" description="Helical" evidence="8">
    <location>
        <begin position="45"/>
        <end position="69"/>
    </location>
</feature>
<evidence type="ECO:0000259" key="9">
    <source>
        <dbReference type="PROSITE" id="PS50928"/>
    </source>
</evidence>
<sequence>MKKTTYIIVLLISLPIFIIIYNLITPSNENWNHIYNYLLRDYVINSIKLVLGTGILSAIVGISSAWFISYYEFPLRKHFEWLLILPLTIPPFIGAYVYAGMLSYTGTIQTLLMKYTSFNGKSYLLNIMSVPGAIFVFSMFLFPYIYLTVKSFFSKQITGIIEASYSLGKNSLTTFFYVILPLARPAIVGGTSLVLMEVLNDYGVVKYFGIPTFSTGIFKAWFSLGDINTAIRLSAILLLFVFAILSFEKILRQNKSYAIKNKKPIKRRTLKGFKLYIVLTYMIFLFLLSFLLPILQLIQWAIFSFKNTNIRFINLTFNSLFISLISAVLIIIISLVVSNTLRFKDKKSIILPKLATMGYSIPGAVIAVGVMVIFIGLDKNLSSIYNILGLNSKLILTSSILMLIYAYIVRFLNIAYSPVDSNLEKLGKSFHEASRSLGKSFLITFLKIDIPMIKPAIISAFIFSFIEIIKELPLTLILRPFNFDTLATKVFEYANDEMIHEASVASLTIIIIIFIFIMILRKITTGDGK</sequence>
<feature type="transmembrane region" description="Helical" evidence="8">
    <location>
        <begin position="123"/>
        <end position="146"/>
    </location>
</feature>
<dbReference type="Gene3D" id="1.10.3720.10">
    <property type="entry name" value="MetI-like"/>
    <property type="match status" value="2"/>
</dbReference>
<evidence type="ECO:0000256" key="2">
    <source>
        <dbReference type="ARBA" id="ARBA00022448"/>
    </source>
</evidence>
<dbReference type="EMBL" id="CP069362">
    <property type="protein sequence ID" value="WGS64367.1"/>
    <property type="molecule type" value="Genomic_DNA"/>
</dbReference>
<feature type="transmembrane region" description="Helical" evidence="8">
    <location>
        <begin position="456"/>
        <end position="478"/>
    </location>
</feature>
<keyword evidence="5 8" id="KW-0812">Transmembrane</keyword>
<evidence type="ECO:0000256" key="1">
    <source>
        <dbReference type="ARBA" id="ARBA00004429"/>
    </source>
</evidence>
<dbReference type="Proteomes" id="UP001232493">
    <property type="component" value="Chromosome"/>
</dbReference>
<dbReference type="Pfam" id="PF00528">
    <property type="entry name" value="BPD_transp_1"/>
    <property type="match status" value="2"/>
</dbReference>
<feature type="transmembrane region" description="Helical" evidence="8">
    <location>
        <begin position="498"/>
        <end position="520"/>
    </location>
</feature>
<feature type="domain" description="ABC transmembrane type-1" evidence="9">
    <location>
        <begin position="43"/>
        <end position="246"/>
    </location>
</feature>
<evidence type="ECO:0000313" key="10">
    <source>
        <dbReference type="EMBL" id="WGS64367.1"/>
    </source>
</evidence>
<dbReference type="PROSITE" id="PS50928">
    <property type="entry name" value="ABC_TM1"/>
    <property type="match status" value="2"/>
</dbReference>
<feature type="transmembrane region" description="Helical" evidence="8">
    <location>
        <begin position="315"/>
        <end position="337"/>
    </location>
</feature>
<evidence type="ECO:0000256" key="8">
    <source>
        <dbReference type="RuleBase" id="RU363032"/>
    </source>
</evidence>
<reference evidence="10 11" key="1">
    <citation type="submission" date="2021-02" db="EMBL/GenBank/DDBJ databases">
        <title>Characterization of Marinitoga sp. nov. str. BP5-C20A.</title>
        <authorList>
            <person name="Erauso G."/>
            <person name="Postec A."/>
        </authorList>
    </citation>
    <scope>NUCLEOTIDE SEQUENCE [LARGE SCALE GENOMIC DNA]</scope>
    <source>
        <strain evidence="10 11">BP5-C20A</strain>
    </source>
</reference>
<keyword evidence="11" id="KW-1185">Reference proteome</keyword>
<keyword evidence="7 8" id="KW-0472">Membrane</keyword>
<comment type="similarity">
    <text evidence="8">Belongs to the binding-protein-dependent transport system permease family.</text>
</comment>
<keyword evidence="6 8" id="KW-1133">Transmembrane helix</keyword>
<comment type="subcellular location">
    <subcellularLocation>
        <location evidence="1">Cell inner membrane</location>
        <topology evidence="1">Multi-pass membrane protein</topology>
    </subcellularLocation>
    <subcellularLocation>
        <location evidence="8">Cell membrane</location>
        <topology evidence="8">Multi-pass membrane protein</topology>
    </subcellularLocation>
</comment>
<feature type="transmembrane region" description="Helical" evidence="8">
    <location>
        <begin position="383"/>
        <end position="408"/>
    </location>
</feature>
<feature type="transmembrane region" description="Helical" evidence="8">
    <location>
        <begin position="230"/>
        <end position="251"/>
    </location>
</feature>
<gene>
    <name evidence="10" type="ORF">JRV97_08295</name>
</gene>
<feature type="domain" description="ABC transmembrane type-1" evidence="9">
    <location>
        <begin position="316"/>
        <end position="520"/>
    </location>
</feature>
<feature type="transmembrane region" description="Helical" evidence="8">
    <location>
        <begin position="6"/>
        <end position="24"/>
    </location>
</feature>
<feature type="transmembrane region" description="Helical" evidence="8">
    <location>
        <begin position="175"/>
        <end position="195"/>
    </location>
</feature>
<evidence type="ECO:0000256" key="3">
    <source>
        <dbReference type="ARBA" id="ARBA00022475"/>
    </source>
</evidence>
<feature type="transmembrane region" description="Helical" evidence="8">
    <location>
        <begin position="207"/>
        <end position="224"/>
    </location>
</feature>
<organism evidence="10 11">
    <name type="scientific">Marinitoga aeolica</name>
    <dbReference type="NCBI Taxonomy" id="2809031"/>
    <lineage>
        <taxon>Bacteria</taxon>
        <taxon>Thermotogati</taxon>
        <taxon>Thermotogota</taxon>
        <taxon>Thermotogae</taxon>
        <taxon>Petrotogales</taxon>
        <taxon>Petrotogaceae</taxon>
        <taxon>Marinitoga</taxon>
    </lineage>
</organism>
<feature type="transmembrane region" description="Helical" evidence="8">
    <location>
        <begin position="358"/>
        <end position="377"/>
    </location>
</feature>
<protein>
    <submittedName>
        <fullName evidence="10">Iron ABC transporter permease</fullName>
    </submittedName>
</protein>
<evidence type="ECO:0000256" key="7">
    <source>
        <dbReference type="ARBA" id="ARBA00023136"/>
    </source>
</evidence>
<evidence type="ECO:0000256" key="4">
    <source>
        <dbReference type="ARBA" id="ARBA00022519"/>
    </source>
</evidence>
<feature type="transmembrane region" description="Helical" evidence="8">
    <location>
        <begin position="81"/>
        <end position="102"/>
    </location>
</feature>
<name>A0ABY8PP08_9BACT</name>
<keyword evidence="3" id="KW-1003">Cell membrane</keyword>
<dbReference type="CDD" id="cd06261">
    <property type="entry name" value="TM_PBP2"/>
    <property type="match status" value="2"/>
</dbReference>
<feature type="transmembrane region" description="Helical" evidence="8">
    <location>
        <begin position="272"/>
        <end position="295"/>
    </location>
</feature>
<evidence type="ECO:0000256" key="6">
    <source>
        <dbReference type="ARBA" id="ARBA00022989"/>
    </source>
</evidence>
<keyword evidence="2 8" id="KW-0813">Transport</keyword>